<evidence type="ECO:0000313" key="1">
    <source>
        <dbReference type="EMBL" id="QAY63157.1"/>
    </source>
</evidence>
<dbReference type="OrthoDB" id="3256964at2"/>
<proteinExistence type="predicted"/>
<dbReference type="KEGG" id="xyl:ET495_07785"/>
<dbReference type="Pfam" id="PF10722">
    <property type="entry name" value="YbjN"/>
    <property type="match status" value="1"/>
</dbReference>
<sequence>MFQRPAPRPNPPVTRDRVEAVLKARDWKYWIDSDGDLGGNWDGNQFFFLFYGKQKEILQVRGWWKHELPGVAEVAATTVANAWNRDMLFPKVYVRVSEDVVRVIGEQSIDLEHGVTDEQLSLFVRSSISTSLQAFERFDEHFRDPVS</sequence>
<accession>A0A4P6ERZ2</accession>
<protein>
    <submittedName>
        <fullName evidence="1">YbjN domain-containing protein</fullName>
    </submittedName>
</protein>
<dbReference type="EMBL" id="CP035495">
    <property type="protein sequence ID" value="QAY63157.1"/>
    <property type="molecule type" value="Genomic_DNA"/>
</dbReference>
<dbReference type="RefSeq" id="WP_129203995.1">
    <property type="nucleotide sequence ID" value="NZ_CP035495.1"/>
</dbReference>
<evidence type="ECO:0000313" key="2">
    <source>
        <dbReference type="Proteomes" id="UP000291758"/>
    </source>
</evidence>
<dbReference type="CDD" id="cd17511">
    <property type="entry name" value="YbjN_AmyR-like"/>
    <property type="match status" value="1"/>
</dbReference>
<reference evidence="1 2" key="1">
    <citation type="submission" date="2019-01" db="EMBL/GenBank/DDBJ databases">
        <title>Genome sequencing of strain 2JSPR-7.</title>
        <authorList>
            <person name="Heo J."/>
            <person name="Kim S.-J."/>
            <person name="Kim J.-S."/>
            <person name="Hong S.-B."/>
            <person name="Kwon S.-W."/>
        </authorList>
    </citation>
    <scope>NUCLEOTIDE SEQUENCE [LARGE SCALE GENOMIC DNA]</scope>
    <source>
        <strain evidence="1 2">2JSPR-7</strain>
    </source>
</reference>
<dbReference type="Proteomes" id="UP000291758">
    <property type="component" value="Chromosome"/>
</dbReference>
<keyword evidence="2" id="KW-1185">Reference proteome</keyword>
<name>A0A4P6ERZ2_9MICO</name>
<dbReference type="InterPro" id="IPR019660">
    <property type="entry name" value="Put_sensory_transdc_reg_YbjN"/>
</dbReference>
<organism evidence="1 2">
    <name type="scientific">Xylanimonas allomyrinae</name>
    <dbReference type="NCBI Taxonomy" id="2509459"/>
    <lineage>
        <taxon>Bacteria</taxon>
        <taxon>Bacillati</taxon>
        <taxon>Actinomycetota</taxon>
        <taxon>Actinomycetes</taxon>
        <taxon>Micrococcales</taxon>
        <taxon>Promicromonosporaceae</taxon>
        <taxon>Xylanimonas</taxon>
    </lineage>
</organism>
<gene>
    <name evidence="1" type="ORF">ET495_07785</name>
</gene>
<dbReference type="AlphaFoldDB" id="A0A4P6ERZ2"/>